<dbReference type="AlphaFoldDB" id="A0A0B6YHX8"/>
<proteinExistence type="predicted"/>
<protein>
    <submittedName>
        <fullName evidence="1">Uncharacterized protein</fullName>
    </submittedName>
</protein>
<organism evidence="1">
    <name type="scientific">Arion vulgaris</name>
    <dbReference type="NCBI Taxonomy" id="1028688"/>
    <lineage>
        <taxon>Eukaryota</taxon>
        <taxon>Metazoa</taxon>
        <taxon>Spiralia</taxon>
        <taxon>Lophotrochozoa</taxon>
        <taxon>Mollusca</taxon>
        <taxon>Gastropoda</taxon>
        <taxon>Heterobranchia</taxon>
        <taxon>Euthyneura</taxon>
        <taxon>Panpulmonata</taxon>
        <taxon>Eupulmonata</taxon>
        <taxon>Stylommatophora</taxon>
        <taxon>Helicina</taxon>
        <taxon>Arionoidea</taxon>
        <taxon>Arionidae</taxon>
        <taxon>Arion</taxon>
    </lineage>
</organism>
<dbReference type="EMBL" id="HACG01008531">
    <property type="protein sequence ID" value="CEK55396.1"/>
    <property type="molecule type" value="Transcribed_RNA"/>
</dbReference>
<sequence length="55" mass="6470">MICESRQLLYFEQPWKPHGNSETNRQKIQIKYVIFMKNNISVSVCEIYGGGAEYQ</sequence>
<feature type="non-terminal residue" evidence="1">
    <location>
        <position position="55"/>
    </location>
</feature>
<gene>
    <name evidence="1" type="primary">ORF25107</name>
</gene>
<accession>A0A0B6YHX8</accession>
<name>A0A0B6YHX8_9EUPU</name>
<reference evidence="1" key="1">
    <citation type="submission" date="2014-12" db="EMBL/GenBank/DDBJ databases">
        <title>Insight into the proteome of Arion vulgaris.</title>
        <authorList>
            <person name="Aradska J."/>
            <person name="Bulat T."/>
            <person name="Smidak R."/>
            <person name="Sarate P."/>
            <person name="Gangsoo J."/>
            <person name="Sialana F."/>
            <person name="Bilban M."/>
            <person name="Lubec G."/>
        </authorList>
    </citation>
    <scope>NUCLEOTIDE SEQUENCE</scope>
    <source>
        <tissue evidence="1">Skin</tissue>
    </source>
</reference>
<evidence type="ECO:0000313" key="1">
    <source>
        <dbReference type="EMBL" id="CEK55396.1"/>
    </source>
</evidence>